<dbReference type="EMBL" id="SMOL01000004">
    <property type="protein sequence ID" value="KAB2635735.1"/>
    <property type="molecule type" value="Genomic_DNA"/>
</dbReference>
<dbReference type="Proteomes" id="UP000327157">
    <property type="component" value="Chromosome 5"/>
</dbReference>
<protein>
    <submittedName>
        <fullName evidence="1">Uncharacterized protein</fullName>
    </submittedName>
</protein>
<comment type="caution">
    <text evidence="1">The sequence shown here is derived from an EMBL/GenBank/DDBJ whole genome shotgun (WGS) entry which is preliminary data.</text>
</comment>
<evidence type="ECO:0000313" key="2">
    <source>
        <dbReference type="Proteomes" id="UP000327157"/>
    </source>
</evidence>
<sequence length="115" mass="13871">MSLHWLHYNNSLCKLAKYKRLIHSQKCKYAALVEKEKEDVRRRLIYSWQMKHPEEECNSAFYNGFEKFRSYLHRVWSGYDWDGIMGSQVEDIVRNGSEYPKHKYMKAAYNTPKNA</sequence>
<name>A0A5N5I6C6_9ROSA</name>
<reference evidence="1 2" key="1">
    <citation type="submission" date="2019-09" db="EMBL/GenBank/DDBJ databases">
        <authorList>
            <person name="Ou C."/>
        </authorList>
    </citation>
    <scope>NUCLEOTIDE SEQUENCE [LARGE SCALE GENOMIC DNA]</scope>
    <source>
        <strain evidence="1">S2</strain>
        <tissue evidence="1">Leaf</tissue>
    </source>
</reference>
<accession>A0A5N5I6C6</accession>
<dbReference type="AlphaFoldDB" id="A0A5N5I6C6"/>
<proteinExistence type="predicted"/>
<organism evidence="1 2">
    <name type="scientific">Pyrus ussuriensis x Pyrus communis</name>
    <dbReference type="NCBI Taxonomy" id="2448454"/>
    <lineage>
        <taxon>Eukaryota</taxon>
        <taxon>Viridiplantae</taxon>
        <taxon>Streptophyta</taxon>
        <taxon>Embryophyta</taxon>
        <taxon>Tracheophyta</taxon>
        <taxon>Spermatophyta</taxon>
        <taxon>Magnoliopsida</taxon>
        <taxon>eudicotyledons</taxon>
        <taxon>Gunneridae</taxon>
        <taxon>Pentapetalae</taxon>
        <taxon>rosids</taxon>
        <taxon>fabids</taxon>
        <taxon>Rosales</taxon>
        <taxon>Rosaceae</taxon>
        <taxon>Amygdaloideae</taxon>
        <taxon>Maleae</taxon>
        <taxon>Pyrus</taxon>
    </lineage>
</organism>
<reference evidence="1 2" key="3">
    <citation type="submission" date="2019-11" db="EMBL/GenBank/DDBJ databases">
        <title>A de novo genome assembly of a pear dwarfing rootstock.</title>
        <authorList>
            <person name="Wang F."/>
            <person name="Wang J."/>
            <person name="Li S."/>
            <person name="Zhang Y."/>
            <person name="Fang M."/>
            <person name="Ma L."/>
            <person name="Zhao Y."/>
            <person name="Jiang S."/>
        </authorList>
    </citation>
    <scope>NUCLEOTIDE SEQUENCE [LARGE SCALE GENOMIC DNA]</scope>
    <source>
        <strain evidence="1">S2</strain>
        <tissue evidence="1">Leaf</tissue>
    </source>
</reference>
<keyword evidence="2" id="KW-1185">Reference proteome</keyword>
<reference evidence="2" key="2">
    <citation type="submission" date="2019-10" db="EMBL/GenBank/DDBJ databases">
        <title>A de novo genome assembly of a pear dwarfing rootstock.</title>
        <authorList>
            <person name="Wang F."/>
            <person name="Wang J."/>
            <person name="Li S."/>
            <person name="Zhang Y."/>
            <person name="Fang M."/>
            <person name="Ma L."/>
            <person name="Zhao Y."/>
            <person name="Jiang S."/>
        </authorList>
    </citation>
    <scope>NUCLEOTIDE SEQUENCE [LARGE SCALE GENOMIC DNA]</scope>
</reference>
<gene>
    <name evidence="1" type="ORF">D8674_026269</name>
</gene>
<evidence type="ECO:0000313" key="1">
    <source>
        <dbReference type="EMBL" id="KAB2635735.1"/>
    </source>
</evidence>